<dbReference type="EMBL" id="NAJQ01000578">
    <property type="protein sequence ID" value="TKA67384.1"/>
    <property type="molecule type" value="Genomic_DNA"/>
</dbReference>
<feature type="domain" description="2EXR" evidence="2">
    <location>
        <begin position="83"/>
        <end position="176"/>
    </location>
</feature>
<feature type="compositionally biased region" description="Basic residues" evidence="1">
    <location>
        <begin position="55"/>
        <end position="77"/>
    </location>
</feature>
<dbReference type="PANTHER" id="PTHR38790">
    <property type="entry name" value="2EXR DOMAIN-CONTAINING PROTEIN-RELATED"/>
    <property type="match status" value="1"/>
</dbReference>
<keyword evidence="4" id="KW-1185">Reference proteome</keyword>
<dbReference type="OrthoDB" id="5397846at2759"/>
<reference evidence="3 4" key="1">
    <citation type="submission" date="2017-03" db="EMBL/GenBank/DDBJ databases">
        <title>Genomes of endolithic fungi from Antarctica.</title>
        <authorList>
            <person name="Coleine C."/>
            <person name="Masonjones S."/>
            <person name="Stajich J.E."/>
        </authorList>
    </citation>
    <scope>NUCLEOTIDE SEQUENCE [LARGE SCALE GENOMIC DNA]</scope>
    <source>
        <strain evidence="3 4">CCFEE 5184</strain>
    </source>
</reference>
<proteinExistence type="predicted"/>
<dbReference type="STRING" id="329884.A0A4U0WUT3"/>
<comment type="caution">
    <text evidence="3">The sequence shown here is derived from an EMBL/GenBank/DDBJ whole genome shotgun (WGS) entry which is preliminary data.</text>
</comment>
<dbReference type="Proteomes" id="UP000309340">
    <property type="component" value="Unassembled WGS sequence"/>
</dbReference>
<dbReference type="Pfam" id="PF20150">
    <property type="entry name" value="2EXR"/>
    <property type="match status" value="1"/>
</dbReference>
<dbReference type="AlphaFoldDB" id="A0A4U0WUT3"/>
<evidence type="ECO:0000259" key="2">
    <source>
        <dbReference type="Pfam" id="PF20150"/>
    </source>
</evidence>
<accession>A0A4U0WUT3</accession>
<sequence length="327" mass="36470">MAATTLPAKRKRTQVSYLDDGGDGFDEVLGVQVALADADDDDDDSDVDMSYGSHKNPRAVKKRKAAKKAKGAAKPKKNEKPFPFTRLPAELRDHIYELALTDDDGITLIAKTKKYRRTVGPGPIVDNDNGRWHYDRRRRRRHAIRLSQSQESQGAPARNVLAPALLAVSKQLHAKGINYLYQQSIILEDTYALHSFLATIGSNRPRVTDLTVKAWGTSRGAHKAMNFCSFTLLADCTNLKKLFLDCTLGWRRDPKGLARQIYRDGLYFLEAYGAANGGKGAAVDLLELSDANYDKTQGWARNQTMLPENDGFKEQCQGELKRLLGCR</sequence>
<evidence type="ECO:0000313" key="3">
    <source>
        <dbReference type="EMBL" id="TKA67384.1"/>
    </source>
</evidence>
<organism evidence="3 4">
    <name type="scientific">Friedmanniomyces simplex</name>
    <dbReference type="NCBI Taxonomy" id="329884"/>
    <lineage>
        <taxon>Eukaryota</taxon>
        <taxon>Fungi</taxon>
        <taxon>Dikarya</taxon>
        <taxon>Ascomycota</taxon>
        <taxon>Pezizomycotina</taxon>
        <taxon>Dothideomycetes</taxon>
        <taxon>Dothideomycetidae</taxon>
        <taxon>Mycosphaerellales</taxon>
        <taxon>Teratosphaeriaceae</taxon>
        <taxon>Friedmanniomyces</taxon>
    </lineage>
</organism>
<gene>
    <name evidence="3" type="ORF">B0A55_07831</name>
</gene>
<evidence type="ECO:0000313" key="4">
    <source>
        <dbReference type="Proteomes" id="UP000309340"/>
    </source>
</evidence>
<protein>
    <recommendedName>
        <fullName evidence="2">2EXR domain-containing protein</fullName>
    </recommendedName>
</protein>
<name>A0A4U0WUT3_9PEZI</name>
<evidence type="ECO:0000256" key="1">
    <source>
        <dbReference type="SAM" id="MobiDB-lite"/>
    </source>
</evidence>
<feature type="compositionally biased region" description="Acidic residues" evidence="1">
    <location>
        <begin position="37"/>
        <end position="47"/>
    </location>
</feature>
<feature type="region of interest" description="Disordered" evidence="1">
    <location>
        <begin position="37"/>
        <end position="83"/>
    </location>
</feature>
<dbReference type="InterPro" id="IPR045518">
    <property type="entry name" value="2EXR"/>
</dbReference>